<evidence type="ECO:0000256" key="1">
    <source>
        <dbReference type="ARBA" id="ARBA00010790"/>
    </source>
</evidence>
<feature type="domain" description="Glucose-methanol-choline oxidoreductase N-terminal" evidence="5">
    <location>
        <begin position="7"/>
        <end position="299"/>
    </location>
</feature>
<dbReference type="InterPro" id="IPR000172">
    <property type="entry name" value="GMC_OxRdtase_N"/>
</dbReference>
<dbReference type="GO" id="GO:0050660">
    <property type="term" value="F:flavin adenine dinucleotide binding"/>
    <property type="evidence" value="ECO:0007669"/>
    <property type="project" value="InterPro"/>
</dbReference>
<evidence type="ECO:0000256" key="2">
    <source>
        <dbReference type="ARBA" id="ARBA00022630"/>
    </source>
</evidence>
<dbReference type="AlphaFoldDB" id="B8KTB3"/>
<dbReference type="eggNOG" id="COG2303">
    <property type="taxonomic scope" value="Bacteria"/>
</dbReference>
<keyword evidence="2" id="KW-0285">Flavoprotein</keyword>
<dbReference type="HOGENOM" id="CLU_008878_4_1_6"/>
<feature type="domain" description="Glucose-methanol-choline oxidoreductase C-terminal" evidence="6">
    <location>
        <begin position="394"/>
        <end position="504"/>
    </location>
</feature>
<dbReference type="OrthoDB" id="9787779at2"/>
<dbReference type="STRING" id="565045.NOR51B_2884"/>
<dbReference type="SUPFAM" id="SSF51905">
    <property type="entry name" value="FAD/NAD(P)-binding domain"/>
    <property type="match status" value="1"/>
</dbReference>
<evidence type="ECO:0000313" key="8">
    <source>
        <dbReference type="Proteomes" id="UP000004699"/>
    </source>
</evidence>
<dbReference type="InterPro" id="IPR036188">
    <property type="entry name" value="FAD/NAD-bd_sf"/>
</dbReference>
<dbReference type="InterPro" id="IPR007867">
    <property type="entry name" value="GMC_OxRtase_C"/>
</dbReference>
<dbReference type="PANTHER" id="PTHR46056">
    <property type="entry name" value="LONG-CHAIN-ALCOHOL OXIDASE"/>
    <property type="match status" value="1"/>
</dbReference>
<evidence type="ECO:0000259" key="6">
    <source>
        <dbReference type="Pfam" id="PF05199"/>
    </source>
</evidence>
<dbReference type="RefSeq" id="WP_009021672.1">
    <property type="nucleotide sequence ID" value="NZ_DS999411.1"/>
</dbReference>
<dbReference type="EMBL" id="DS999411">
    <property type="protein sequence ID" value="EED36931.1"/>
    <property type="molecule type" value="Genomic_DNA"/>
</dbReference>
<dbReference type="PANTHER" id="PTHR46056:SF12">
    <property type="entry name" value="LONG-CHAIN-ALCOHOL OXIDASE"/>
    <property type="match status" value="1"/>
</dbReference>
<evidence type="ECO:0000313" key="7">
    <source>
        <dbReference type="EMBL" id="EED36931.1"/>
    </source>
</evidence>
<evidence type="ECO:0000259" key="5">
    <source>
        <dbReference type="Pfam" id="PF00732"/>
    </source>
</evidence>
<comment type="similarity">
    <text evidence="1">Belongs to the GMC oxidoreductase family.</text>
</comment>
<protein>
    <submittedName>
        <fullName evidence="7">Glucose-methanol-choline oxidoreductase</fullName>
    </submittedName>
</protein>
<dbReference type="Gene3D" id="3.50.50.60">
    <property type="entry name" value="FAD/NAD(P)-binding domain"/>
    <property type="match status" value="2"/>
</dbReference>
<evidence type="ECO:0000256" key="4">
    <source>
        <dbReference type="ARBA" id="ARBA00023002"/>
    </source>
</evidence>
<reference evidence="8" key="1">
    <citation type="journal article" date="2013" name="BMC Microbiol.">
        <title>Taxonomy and evolution of bacteriochlorophyll a-containing members of the OM60/NOR5 clade of marine gammaproteobacteria: description of Luminiphilus syltensis gen. nov., sp. nov., reclassification of Haliea rubra as Pseudohaliea rubra gen. nov., comb. nov., and emendation of Chromatocurvus halotolerans.</title>
        <authorList>
            <person name="Spring S."/>
            <person name="Riedel T."/>
            <person name="Sproer C."/>
            <person name="Yan S."/>
            <person name="Harder J."/>
            <person name="Fuchs B.M."/>
        </authorList>
    </citation>
    <scope>NUCLEOTIDE SEQUENCE [LARGE SCALE GENOMIC DNA]</scope>
    <source>
        <strain evidence="8">NOR51-B</strain>
    </source>
</reference>
<accession>B8KTB3</accession>
<proteinExistence type="inferred from homology"/>
<dbReference type="Proteomes" id="UP000004699">
    <property type="component" value="Unassembled WGS sequence"/>
</dbReference>
<keyword evidence="8" id="KW-1185">Reference proteome</keyword>
<gene>
    <name evidence="7" type="ORF">NOR51B_2884</name>
</gene>
<sequence length="516" mass="55694">MDTQFDTVIVGAGAAGLLMATRLAEAGQNVAVLEAGPERKLNDLVSSQIWARKLKWADTSVAEAGNHAIGHAFNSGSGTGGSAVHHYGVWLRLRENDFSVASDHGVGLDWPIDYDTLRPHYDRVQREIGISGDAEAEIGRPPGDPYPLPPLPVFSQGRVLQKGFEKAGLTAMPVPMAINSQPYQGRRACLYDGWCDAGCPIGALANPLAVWLPRAQAAGITLLHNAKVVRVLRSSTKQSRITGVDYLSGGETHTIKARDIVIAAFTVQSTRILLNSKTDSLPAPGNREDQLGRYLTTHPAATVFGLFEEETLPHQGVTGGQLLCHDHYAEKDQGDAFGSSQWIIANAIKPNDLLGYGTSRPDIRGPALKPWLERAARHLGNMTLVTEDIAQADNRITLSENRDADGVPGVSTIHNLRPETIALWERRVKEGKKLFELAGADEVWNGPRAPMHIMGGTVMGNDESASVTDHMGRVHDTDNLYVAGPSLFPSTGAVNPTFTLSALASRQADHLIRKYS</sequence>
<dbReference type="Pfam" id="PF05199">
    <property type="entry name" value="GMC_oxred_C"/>
    <property type="match status" value="1"/>
</dbReference>
<dbReference type="GO" id="GO:0016614">
    <property type="term" value="F:oxidoreductase activity, acting on CH-OH group of donors"/>
    <property type="evidence" value="ECO:0007669"/>
    <property type="project" value="InterPro"/>
</dbReference>
<dbReference type="Pfam" id="PF00732">
    <property type="entry name" value="GMC_oxred_N"/>
    <property type="match status" value="1"/>
</dbReference>
<evidence type="ECO:0000256" key="3">
    <source>
        <dbReference type="ARBA" id="ARBA00022827"/>
    </source>
</evidence>
<keyword evidence="4" id="KW-0560">Oxidoreductase</keyword>
<keyword evidence="3" id="KW-0274">FAD</keyword>
<name>B8KTB3_9GAMM</name>
<organism evidence="7 8">
    <name type="scientific">Luminiphilus syltensis NOR5-1B</name>
    <dbReference type="NCBI Taxonomy" id="565045"/>
    <lineage>
        <taxon>Bacteria</taxon>
        <taxon>Pseudomonadati</taxon>
        <taxon>Pseudomonadota</taxon>
        <taxon>Gammaproteobacteria</taxon>
        <taxon>Cellvibrionales</taxon>
        <taxon>Halieaceae</taxon>
        <taxon>Luminiphilus</taxon>
    </lineage>
</organism>